<accession>A0A7G8P6U3</accession>
<dbReference type="Pfam" id="PF00135">
    <property type="entry name" value="COesterase"/>
    <property type="match status" value="1"/>
</dbReference>
<proteinExistence type="predicted"/>
<dbReference type="SUPFAM" id="SSF53474">
    <property type="entry name" value="alpha/beta-Hydrolases"/>
    <property type="match status" value="1"/>
</dbReference>
<dbReference type="Proteomes" id="UP000515498">
    <property type="component" value="Chromosome"/>
</dbReference>
<organism evidence="2 3">
    <name type="scientific">Mycolicibacterium fluoranthenivorans</name>
    <dbReference type="NCBI Taxonomy" id="258505"/>
    <lineage>
        <taxon>Bacteria</taxon>
        <taxon>Bacillati</taxon>
        <taxon>Actinomycetota</taxon>
        <taxon>Actinomycetes</taxon>
        <taxon>Mycobacteriales</taxon>
        <taxon>Mycobacteriaceae</taxon>
        <taxon>Mycolicibacterium</taxon>
    </lineage>
</organism>
<feature type="domain" description="Carboxylesterase type B" evidence="1">
    <location>
        <begin position="4"/>
        <end position="38"/>
    </location>
</feature>
<sequence>MAADPEVRTTTGTVRGRWENAVAIFRGIPYAQPPVGRHTT</sequence>
<dbReference type="InterPro" id="IPR029058">
    <property type="entry name" value="AB_hydrolase_fold"/>
</dbReference>
<dbReference type="InterPro" id="IPR002018">
    <property type="entry name" value="CarbesteraseB"/>
</dbReference>
<dbReference type="RefSeq" id="WP_187095209.1">
    <property type="nucleotide sequence ID" value="NZ_CP059894.1"/>
</dbReference>
<dbReference type="KEGG" id="mflu:HZU40_17290"/>
<evidence type="ECO:0000313" key="3">
    <source>
        <dbReference type="Proteomes" id="UP000515498"/>
    </source>
</evidence>
<dbReference type="EMBL" id="CP059894">
    <property type="protein sequence ID" value="QNJ90059.1"/>
    <property type="molecule type" value="Genomic_DNA"/>
</dbReference>
<dbReference type="AlphaFoldDB" id="A0A7G8P6U3"/>
<gene>
    <name evidence="2" type="ORF">HZU40_17290</name>
</gene>
<dbReference type="Gene3D" id="3.40.50.1820">
    <property type="entry name" value="alpha/beta hydrolase"/>
    <property type="match status" value="1"/>
</dbReference>
<evidence type="ECO:0000259" key="1">
    <source>
        <dbReference type="Pfam" id="PF00135"/>
    </source>
</evidence>
<evidence type="ECO:0000313" key="2">
    <source>
        <dbReference type="EMBL" id="QNJ90059.1"/>
    </source>
</evidence>
<protein>
    <submittedName>
        <fullName evidence="2">Carboxylesterase family protein</fullName>
    </submittedName>
</protein>
<reference evidence="2 3" key="1">
    <citation type="submission" date="2020-07" db="EMBL/GenBank/DDBJ databases">
        <title>Draft genome sequence of four isobutane-metabolizing strains capable of cometabolically degrading diverse ether contaminants.</title>
        <authorList>
            <person name="Chen W."/>
            <person name="Faulkner N."/>
            <person name="Smith C."/>
            <person name="Hyman M."/>
        </authorList>
    </citation>
    <scope>NUCLEOTIDE SEQUENCE [LARGE SCALE GENOMIC DNA]</scope>
    <source>
        <strain evidence="2 3">2A</strain>
    </source>
</reference>
<name>A0A7G8P6U3_9MYCO</name>